<reference evidence="2" key="1">
    <citation type="submission" date="2022-08" db="UniProtKB">
        <authorList>
            <consortium name="EnsemblMetazoa"/>
        </authorList>
    </citation>
    <scope>IDENTIFICATION</scope>
    <source>
        <strain evidence="2">05x7-T-G4-1.051#20</strain>
    </source>
</reference>
<protein>
    <recommendedName>
        <fullName evidence="4">Insulin-like domain-containing protein</fullName>
    </recommendedName>
</protein>
<evidence type="ECO:0008006" key="4">
    <source>
        <dbReference type="Google" id="ProtNLM"/>
    </source>
</evidence>
<dbReference type="Gene3D" id="1.10.100.10">
    <property type="entry name" value="Insulin-like"/>
    <property type="match status" value="1"/>
</dbReference>
<accession>A0A8W8JGE1</accession>
<dbReference type="Proteomes" id="UP000005408">
    <property type="component" value="Unassembled WGS sequence"/>
</dbReference>
<evidence type="ECO:0000313" key="3">
    <source>
        <dbReference type="Proteomes" id="UP000005408"/>
    </source>
</evidence>
<dbReference type="AlphaFoldDB" id="A0A8W8JGE1"/>
<evidence type="ECO:0000313" key="2">
    <source>
        <dbReference type="EnsemblMetazoa" id="G18924.2:cds"/>
    </source>
</evidence>
<dbReference type="SUPFAM" id="SSF56994">
    <property type="entry name" value="Insulin-like"/>
    <property type="match status" value="1"/>
</dbReference>
<dbReference type="EnsemblMetazoa" id="G18924.2">
    <property type="protein sequence ID" value="G18924.2:cds"/>
    <property type="gene ID" value="G18924"/>
</dbReference>
<keyword evidence="1" id="KW-0472">Membrane</keyword>
<feature type="transmembrane region" description="Helical" evidence="1">
    <location>
        <begin position="41"/>
        <end position="60"/>
    </location>
</feature>
<evidence type="ECO:0000256" key="1">
    <source>
        <dbReference type="SAM" id="Phobius"/>
    </source>
</evidence>
<dbReference type="InterPro" id="IPR036438">
    <property type="entry name" value="Insulin-like_sf"/>
</dbReference>
<keyword evidence="1" id="KW-1133">Transmembrane helix</keyword>
<keyword evidence="1" id="KW-0812">Transmembrane</keyword>
<proteinExistence type="predicted"/>
<sequence length="203" mass="23918">MSKDDFIIVNDQRHAFENWFPIMSRIVSNPIDTRKRKTSVVISYVMVLVGLSLWTFSWIFTQVKTAAIHYQSYNPVFLQRTEAEWRSLWHNDCHRVCHFELDQHVDLACRMDIYRIRKRSVDAAEEPRISNKYETDNQNTKGIFIDKSTSMKFLSPDSVHSIRRKRNVLNECCYSKGCSWEEFAEFCQFSIRLPATNANSCVS</sequence>
<name>A0A8W8JGE1_MAGGI</name>
<organism evidence="2 3">
    <name type="scientific">Magallana gigas</name>
    <name type="common">Pacific oyster</name>
    <name type="synonym">Crassostrea gigas</name>
    <dbReference type="NCBI Taxonomy" id="29159"/>
    <lineage>
        <taxon>Eukaryota</taxon>
        <taxon>Metazoa</taxon>
        <taxon>Spiralia</taxon>
        <taxon>Lophotrochozoa</taxon>
        <taxon>Mollusca</taxon>
        <taxon>Bivalvia</taxon>
        <taxon>Autobranchia</taxon>
        <taxon>Pteriomorphia</taxon>
        <taxon>Ostreida</taxon>
        <taxon>Ostreoidea</taxon>
        <taxon>Ostreidae</taxon>
        <taxon>Magallana</taxon>
    </lineage>
</organism>
<keyword evidence="3" id="KW-1185">Reference proteome</keyword>